<feature type="transmembrane region" description="Helical" evidence="1">
    <location>
        <begin position="145"/>
        <end position="163"/>
    </location>
</feature>
<comment type="caution">
    <text evidence="2">The sequence shown here is derived from an EMBL/GenBank/DDBJ whole genome shotgun (WGS) entry which is preliminary data.</text>
</comment>
<accession>A0ABV5CTF8</accession>
<proteinExistence type="predicted"/>
<keyword evidence="1" id="KW-1133">Transmembrane helix</keyword>
<dbReference type="EMBL" id="JBCGDC010000030">
    <property type="protein sequence ID" value="MFB6394068.1"/>
    <property type="molecule type" value="Genomic_DNA"/>
</dbReference>
<gene>
    <name evidence="2" type="ORF">AAFH96_13265</name>
</gene>
<organism evidence="2 3">
    <name type="scientific">Polymorphospora lycopeni</name>
    <dbReference type="NCBI Taxonomy" id="3140240"/>
    <lineage>
        <taxon>Bacteria</taxon>
        <taxon>Bacillati</taxon>
        <taxon>Actinomycetota</taxon>
        <taxon>Actinomycetes</taxon>
        <taxon>Micromonosporales</taxon>
        <taxon>Micromonosporaceae</taxon>
        <taxon>Polymorphospora</taxon>
    </lineage>
</organism>
<keyword evidence="1" id="KW-0812">Transmembrane</keyword>
<reference evidence="2 3" key="1">
    <citation type="submission" date="2024-04" db="EMBL/GenBank/DDBJ databases">
        <title>Polymorphospora sp. isolated from Baiyangdian Lake in Xiong'an New Area.</title>
        <authorList>
            <person name="Zhang X."/>
            <person name="Liu J."/>
        </authorList>
    </citation>
    <scope>NUCLEOTIDE SEQUENCE [LARGE SCALE GENOMIC DNA]</scope>
    <source>
        <strain evidence="2 3">2-325</strain>
    </source>
</reference>
<dbReference type="RefSeq" id="WP_375734322.1">
    <property type="nucleotide sequence ID" value="NZ_JBCGDC010000030.1"/>
</dbReference>
<feature type="transmembrane region" description="Helical" evidence="1">
    <location>
        <begin position="212"/>
        <end position="230"/>
    </location>
</feature>
<feature type="transmembrane region" description="Helical" evidence="1">
    <location>
        <begin position="65"/>
        <end position="93"/>
    </location>
</feature>
<dbReference type="Proteomes" id="UP001582793">
    <property type="component" value="Unassembled WGS sequence"/>
</dbReference>
<feature type="transmembrane region" description="Helical" evidence="1">
    <location>
        <begin position="113"/>
        <end position="133"/>
    </location>
</feature>
<feature type="transmembrane region" description="Helical" evidence="1">
    <location>
        <begin position="183"/>
        <end position="200"/>
    </location>
</feature>
<feature type="transmembrane region" description="Helical" evidence="1">
    <location>
        <begin position="20"/>
        <end position="37"/>
    </location>
</feature>
<keyword evidence="3" id="KW-1185">Reference proteome</keyword>
<evidence type="ECO:0000313" key="2">
    <source>
        <dbReference type="EMBL" id="MFB6394068.1"/>
    </source>
</evidence>
<sequence length="285" mass="29504">MVGGIGEGSTWWARASGSRWGEAFAVLGLTGAVLLLARHLRPLTWELGGWLRFGTDMSAPDPTPVIWLCLVVWAAVVAAILANRPLVAAAAAWFGVSADALRLVLMSRWAGELAWWSILLALLLAGVLSVAALSRRTGSALLGHGRTALVVGAGVVAASAPMAESLLWVRDGGLLTLDLRRSAMLAGATYLVVAVLLLPAVAGGRPPVRRRVFALLLPIVTLLVVAQLSFDQAFSGLIPAAGPLPSGIAGLVTAPALALLVLASGVAVVRFVERTHPADVAVPRP</sequence>
<evidence type="ECO:0000256" key="1">
    <source>
        <dbReference type="SAM" id="Phobius"/>
    </source>
</evidence>
<evidence type="ECO:0000313" key="3">
    <source>
        <dbReference type="Proteomes" id="UP001582793"/>
    </source>
</evidence>
<name>A0ABV5CTF8_9ACTN</name>
<feature type="transmembrane region" description="Helical" evidence="1">
    <location>
        <begin position="250"/>
        <end position="272"/>
    </location>
</feature>
<protein>
    <submittedName>
        <fullName evidence="2">Uncharacterized protein</fullName>
    </submittedName>
</protein>
<keyword evidence="1" id="KW-0472">Membrane</keyword>